<evidence type="ECO:0000313" key="1">
    <source>
        <dbReference type="EMBL" id="MFC6772484.1"/>
    </source>
</evidence>
<protein>
    <submittedName>
        <fullName evidence="1">Aminoglycoside phosphotransferase family protein</fullName>
    </submittedName>
</protein>
<proteinExistence type="predicted"/>
<accession>A0ABD5T733</accession>
<gene>
    <name evidence="1" type="ORF">ACFQDD_13340</name>
</gene>
<dbReference type="Proteomes" id="UP001596274">
    <property type="component" value="Unassembled WGS sequence"/>
</dbReference>
<dbReference type="Gene3D" id="3.30.200.20">
    <property type="entry name" value="Phosphorylase Kinase, domain 1"/>
    <property type="match status" value="1"/>
</dbReference>
<dbReference type="AlphaFoldDB" id="A0ABD5T733"/>
<dbReference type="EMBL" id="JBHSWT010000831">
    <property type="protein sequence ID" value="MFC6772484.1"/>
    <property type="molecule type" value="Genomic_DNA"/>
</dbReference>
<keyword evidence="2" id="KW-1185">Reference proteome</keyword>
<evidence type="ECO:0000313" key="2">
    <source>
        <dbReference type="Proteomes" id="UP001596274"/>
    </source>
</evidence>
<organism evidence="1 2">
    <name type="scientific">Halorubrum pallidum</name>
    <dbReference type="NCBI Taxonomy" id="1526114"/>
    <lineage>
        <taxon>Archaea</taxon>
        <taxon>Methanobacteriati</taxon>
        <taxon>Methanobacteriota</taxon>
        <taxon>Stenosarchaea group</taxon>
        <taxon>Halobacteria</taxon>
        <taxon>Halobacteriales</taxon>
        <taxon>Haloferacaceae</taxon>
        <taxon>Halorubrum</taxon>
    </lineage>
</organism>
<feature type="non-terminal residue" evidence="1">
    <location>
        <position position="89"/>
    </location>
</feature>
<comment type="caution">
    <text evidence="1">The sequence shown here is derived from an EMBL/GenBank/DDBJ whole genome shotgun (WGS) entry which is preliminary data.</text>
</comment>
<name>A0ABD5T733_9EURY</name>
<reference evidence="1 2" key="1">
    <citation type="journal article" date="2019" name="Int. J. Syst. Evol. Microbiol.">
        <title>The Global Catalogue of Microorganisms (GCM) 10K type strain sequencing project: providing services to taxonomists for standard genome sequencing and annotation.</title>
        <authorList>
            <consortium name="The Broad Institute Genomics Platform"/>
            <consortium name="The Broad Institute Genome Sequencing Center for Infectious Disease"/>
            <person name="Wu L."/>
            <person name="Ma J."/>
        </authorList>
    </citation>
    <scope>NUCLEOTIDE SEQUENCE [LARGE SCALE GENOMIC DNA]</scope>
    <source>
        <strain evidence="1 2">PJ61</strain>
    </source>
</reference>
<sequence length="89" mass="9582">MTVNETVSTVLRDDFPDRSVAELFDVGPSWNGANETVGVEFADGDRAFCKIAIDGDGTRIARERAVLRYVAAERPVRAPAVLAGDRNGS</sequence>